<organism evidence="10 11">
    <name type="scientific">Nitrospirillum amazonense</name>
    <dbReference type="NCBI Taxonomy" id="28077"/>
    <lineage>
        <taxon>Bacteria</taxon>
        <taxon>Pseudomonadati</taxon>
        <taxon>Pseudomonadota</taxon>
        <taxon>Alphaproteobacteria</taxon>
        <taxon>Rhodospirillales</taxon>
        <taxon>Azospirillaceae</taxon>
        <taxon>Nitrospirillum</taxon>
    </lineage>
</organism>
<evidence type="ECO:0000256" key="8">
    <source>
        <dbReference type="SAM" id="Phobius"/>
    </source>
</evidence>
<dbReference type="Pfam" id="PF00690">
    <property type="entry name" value="Cation_ATPase_N"/>
    <property type="match status" value="1"/>
</dbReference>
<evidence type="ECO:0000256" key="2">
    <source>
        <dbReference type="ARBA" id="ARBA00022692"/>
    </source>
</evidence>
<dbReference type="InterPro" id="IPR023298">
    <property type="entry name" value="ATPase_P-typ_TM_dom_sf"/>
</dbReference>
<reference evidence="10 11" key="1">
    <citation type="submission" date="2019-06" db="EMBL/GenBank/DDBJ databases">
        <title>Genomic Encyclopedia of Type Strains, Phase IV (KMG-V): Genome sequencing to study the core and pangenomes of soil and plant-associated prokaryotes.</title>
        <authorList>
            <person name="Whitman W."/>
        </authorList>
    </citation>
    <scope>NUCLEOTIDE SEQUENCE [LARGE SCALE GENOMIC DNA]</scope>
    <source>
        <strain evidence="10 11">BR 11622</strain>
    </source>
</reference>
<comment type="caution">
    <text evidence="10">The sequence shown here is derived from an EMBL/GenBank/DDBJ whole genome shotgun (WGS) entry which is preliminary data.</text>
</comment>
<dbReference type="SMART" id="SM00831">
    <property type="entry name" value="Cation_ATPase_N"/>
    <property type="match status" value="1"/>
</dbReference>
<evidence type="ECO:0000256" key="1">
    <source>
        <dbReference type="ARBA" id="ARBA00004141"/>
    </source>
</evidence>
<dbReference type="RefSeq" id="WP_145733690.1">
    <property type="nucleotide sequence ID" value="NZ_VITR01000009.1"/>
</dbReference>
<feature type="transmembrane region" description="Helical" evidence="8">
    <location>
        <begin position="648"/>
        <end position="668"/>
    </location>
</feature>
<feature type="transmembrane region" description="Helical" evidence="8">
    <location>
        <begin position="45"/>
        <end position="68"/>
    </location>
</feature>
<dbReference type="InterPro" id="IPR023214">
    <property type="entry name" value="HAD_sf"/>
</dbReference>
<dbReference type="AlphaFoldDB" id="A0A560H2C0"/>
<dbReference type="InterPro" id="IPR006068">
    <property type="entry name" value="ATPase_P-typ_cation-transptr_C"/>
</dbReference>
<dbReference type="InterPro" id="IPR001757">
    <property type="entry name" value="P_typ_ATPase"/>
</dbReference>
<dbReference type="Gene3D" id="3.40.50.1000">
    <property type="entry name" value="HAD superfamily/HAD-like"/>
    <property type="match status" value="1"/>
</dbReference>
<sequence>MPSDAHAPIAGTPVSGLTATEAARRLAANGYNELPRPDRRPLPRILLDILAEPMFALLMVSALIYLLLGDLREGLMLLAFATASVGIAAAQESRSERVLDALRTLTSPRAQVVRDGVRLRIPGREVVPGDVVFIEEGDRVPADIHLISAQDLEIDESLLTGESLPVRKRPASSAAAEAVTPGGDDLPVAFSGTLVVRGRGCGTTTATGRHSEIGKIGAALGGIHPEPTRLNRQTRRLVRGVAVAGLTVSLLVMALYGLVRGDWLQGILAGLAVAMSMIPEEFPLVLTVFMVMGAWRLSRARVLTRRAAAIEALGAATVLCTDKTGTLTQNRMAITEIRDAADLAQGLDPRGDHPADVTRALIRHGILASAQTPADPMDRAFHALGRELDMSPAGPSWTLVKEYGLEPGLPAITQVWQADPETNAIVAIKGAPEAVAALCRLDGPTHAAMLSAVDGMARNGMRVLAVAGGEAPNPPPVDRREYSCRLLGLVGFSDPLRAEVPAAVRDCLSAGIRVVMITGDYPETARAIAAQAGLPIAPLVTGADLDRLSPGEQAVRIREAALFARTQPTHKLAIVKALQGTGQIVGMTGDGVNDAPSLKAADIGIAMGGRGTDVAREAASLVLLDDDFGSIVQTIRLGRRIYDNLRKAMGYIVAIHVPIAGLALLPLVLDLPLLLTPVHIAFLEMVIDPVCSIVFEAERSEADSMRRPPRPPNSPLFSRALLMWSLLQGTVAFGTVALLFVGALRGGLPTEEARALAFVALVLVNFGLVLVNRSFSASLLRAVTRPNPTLWTVAGVMGAVLAVTLAWPPAAALFAFAPLPAHDVAITLGAAAVMVLALEAIKPLWAKQLRL</sequence>
<feature type="transmembrane region" description="Helical" evidence="8">
    <location>
        <begin position="716"/>
        <end position="741"/>
    </location>
</feature>
<dbReference type="GO" id="GO:0016020">
    <property type="term" value="C:membrane"/>
    <property type="evidence" value="ECO:0007669"/>
    <property type="project" value="UniProtKB-SubCell"/>
</dbReference>
<evidence type="ECO:0000259" key="9">
    <source>
        <dbReference type="SMART" id="SM00831"/>
    </source>
</evidence>
<feature type="transmembrane region" description="Helical" evidence="8">
    <location>
        <begin position="237"/>
        <end position="259"/>
    </location>
</feature>
<feature type="transmembrane region" description="Helical" evidence="8">
    <location>
        <begin position="824"/>
        <end position="841"/>
    </location>
</feature>
<name>A0A560H2C0_9PROT</name>
<dbReference type="Pfam" id="PF00689">
    <property type="entry name" value="Cation_ATPase_C"/>
    <property type="match status" value="1"/>
</dbReference>
<dbReference type="OrthoDB" id="391538at2"/>
<dbReference type="InterPro" id="IPR044492">
    <property type="entry name" value="P_typ_ATPase_HD_dom"/>
</dbReference>
<dbReference type="NCBIfam" id="TIGR01494">
    <property type="entry name" value="ATPase_P-type"/>
    <property type="match status" value="2"/>
</dbReference>
<dbReference type="GO" id="GO:0005524">
    <property type="term" value="F:ATP binding"/>
    <property type="evidence" value="ECO:0007669"/>
    <property type="project" value="UniProtKB-KW"/>
</dbReference>
<accession>A0A560H2C0</accession>
<dbReference type="InterPro" id="IPR008250">
    <property type="entry name" value="ATPase_P-typ_transduc_dom_A_sf"/>
</dbReference>
<dbReference type="Gene3D" id="2.70.150.10">
    <property type="entry name" value="Calcium-transporting ATPase, cytoplasmic transduction domain A"/>
    <property type="match status" value="1"/>
</dbReference>
<dbReference type="GO" id="GO:0015662">
    <property type="term" value="F:P-type ion transporter activity"/>
    <property type="evidence" value="ECO:0007669"/>
    <property type="project" value="UniProtKB-ARBA"/>
</dbReference>
<dbReference type="SFLD" id="SFLDS00003">
    <property type="entry name" value="Haloacid_Dehalogenase"/>
    <property type="match status" value="1"/>
</dbReference>
<dbReference type="InterPro" id="IPR036412">
    <property type="entry name" value="HAD-like_sf"/>
</dbReference>
<dbReference type="InterPro" id="IPR018303">
    <property type="entry name" value="ATPase_P-typ_P_site"/>
</dbReference>
<keyword evidence="5" id="KW-1278">Translocase</keyword>
<evidence type="ECO:0000256" key="5">
    <source>
        <dbReference type="ARBA" id="ARBA00022967"/>
    </source>
</evidence>
<gene>
    <name evidence="10" type="ORF">FBZ90_10958</name>
</gene>
<dbReference type="PROSITE" id="PS00154">
    <property type="entry name" value="ATPASE_E1_E2"/>
    <property type="match status" value="1"/>
</dbReference>
<evidence type="ECO:0000313" key="10">
    <source>
        <dbReference type="EMBL" id="TWB40455.1"/>
    </source>
</evidence>
<feature type="transmembrane region" description="Helical" evidence="8">
    <location>
        <begin position="753"/>
        <end position="771"/>
    </location>
</feature>
<keyword evidence="4" id="KW-0067">ATP-binding</keyword>
<dbReference type="Pfam" id="PF00702">
    <property type="entry name" value="Hydrolase"/>
    <property type="match status" value="1"/>
</dbReference>
<dbReference type="SFLD" id="SFLDF00027">
    <property type="entry name" value="p-type_atpase"/>
    <property type="match status" value="1"/>
</dbReference>
<dbReference type="EMBL" id="VITR01000009">
    <property type="protein sequence ID" value="TWB40455.1"/>
    <property type="molecule type" value="Genomic_DNA"/>
</dbReference>
<dbReference type="SUPFAM" id="SSF81660">
    <property type="entry name" value="Metal cation-transporting ATPase, ATP-binding domain N"/>
    <property type="match status" value="1"/>
</dbReference>
<evidence type="ECO:0000256" key="7">
    <source>
        <dbReference type="ARBA" id="ARBA00023136"/>
    </source>
</evidence>
<dbReference type="InterPro" id="IPR004014">
    <property type="entry name" value="ATPase_P-typ_cation-transptr_N"/>
</dbReference>
<dbReference type="Gene3D" id="1.20.1110.10">
    <property type="entry name" value="Calcium-transporting ATPase, transmembrane domain"/>
    <property type="match status" value="1"/>
</dbReference>
<feature type="domain" description="Cation-transporting P-type ATPase N-terminal" evidence="9">
    <location>
        <begin position="8"/>
        <end position="70"/>
    </location>
</feature>
<feature type="transmembrane region" description="Helical" evidence="8">
    <location>
        <begin position="791"/>
        <end position="818"/>
    </location>
</feature>
<dbReference type="PANTHER" id="PTHR42861">
    <property type="entry name" value="CALCIUM-TRANSPORTING ATPASE"/>
    <property type="match status" value="1"/>
</dbReference>
<evidence type="ECO:0000256" key="6">
    <source>
        <dbReference type="ARBA" id="ARBA00022989"/>
    </source>
</evidence>
<dbReference type="PRINTS" id="PR00120">
    <property type="entry name" value="HATPASE"/>
</dbReference>
<dbReference type="InterPro" id="IPR059000">
    <property type="entry name" value="ATPase_P-type_domA"/>
</dbReference>
<protein>
    <submittedName>
        <fullName evidence="10">Ca2+-transporting ATPase</fullName>
    </submittedName>
</protein>
<dbReference type="SUPFAM" id="SSF56784">
    <property type="entry name" value="HAD-like"/>
    <property type="match status" value="1"/>
</dbReference>
<dbReference type="Proteomes" id="UP000315751">
    <property type="component" value="Unassembled WGS sequence"/>
</dbReference>
<dbReference type="GO" id="GO:0016887">
    <property type="term" value="F:ATP hydrolysis activity"/>
    <property type="evidence" value="ECO:0007669"/>
    <property type="project" value="InterPro"/>
</dbReference>
<keyword evidence="6 8" id="KW-1133">Transmembrane helix</keyword>
<dbReference type="Pfam" id="PF00122">
    <property type="entry name" value="E1-E2_ATPase"/>
    <property type="match status" value="1"/>
</dbReference>
<keyword evidence="2 8" id="KW-0812">Transmembrane</keyword>
<dbReference type="SUPFAM" id="SSF81665">
    <property type="entry name" value="Calcium ATPase, transmembrane domain M"/>
    <property type="match status" value="1"/>
</dbReference>
<evidence type="ECO:0000313" key="11">
    <source>
        <dbReference type="Proteomes" id="UP000315751"/>
    </source>
</evidence>
<proteinExistence type="predicted"/>
<evidence type="ECO:0000256" key="4">
    <source>
        <dbReference type="ARBA" id="ARBA00022840"/>
    </source>
</evidence>
<evidence type="ECO:0000256" key="3">
    <source>
        <dbReference type="ARBA" id="ARBA00022741"/>
    </source>
</evidence>
<feature type="transmembrane region" description="Helical" evidence="8">
    <location>
        <begin position="271"/>
        <end position="295"/>
    </location>
</feature>
<keyword evidence="3" id="KW-0547">Nucleotide-binding</keyword>
<dbReference type="SUPFAM" id="SSF81653">
    <property type="entry name" value="Calcium ATPase, transduction domain A"/>
    <property type="match status" value="1"/>
</dbReference>
<dbReference type="SFLD" id="SFLDG00002">
    <property type="entry name" value="C1.7:_P-type_atpase_like"/>
    <property type="match status" value="1"/>
</dbReference>
<dbReference type="PRINTS" id="PR00119">
    <property type="entry name" value="CATATPASE"/>
</dbReference>
<keyword evidence="11" id="KW-1185">Reference proteome</keyword>
<keyword evidence="7 8" id="KW-0472">Membrane</keyword>
<dbReference type="InterPro" id="IPR023299">
    <property type="entry name" value="ATPase_P-typ_cyto_dom_N"/>
</dbReference>
<comment type="subcellular location">
    <subcellularLocation>
        <location evidence="1">Membrane</location>
        <topology evidence="1">Multi-pass membrane protein</topology>
    </subcellularLocation>
</comment>
<feature type="transmembrane region" description="Helical" evidence="8">
    <location>
        <begin position="674"/>
        <end position="695"/>
    </location>
</feature>
<dbReference type="Gene3D" id="3.40.1110.10">
    <property type="entry name" value="Calcium-transporting ATPase, cytoplasmic domain N"/>
    <property type="match status" value="1"/>
</dbReference>